<dbReference type="AlphaFoldDB" id="A0ABD5XGP8"/>
<evidence type="ECO:0000313" key="1">
    <source>
        <dbReference type="EMBL" id="MFC7130312.1"/>
    </source>
</evidence>
<protein>
    <recommendedName>
        <fullName evidence="3">RCK N-terminal domain-containing protein</fullName>
    </recommendedName>
</protein>
<reference evidence="1 2" key="1">
    <citation type="journal article" date="2019" name="Int. J. Syst. Evol. Microbiol.">
        <title>The Global Catalogue of Microorganisms (GCM) 10K type strain sequencing project: providing services to taxonomists for standard genome sequencing and annotation.</title>
        <authorList>
            <consortium name="The Broad Institute Genomics Platform"/>
            <consortium name="The Broad Institute Genome Sequencing Center for Infectious Disease"/>
            <person name="Wu L."/>
            <person name="Ma J."/>
        </authorList>
    </citation>
    <scope>NUCLEOTIDE SEQUENCE [LARGE SCALE GENOMIC DNA]</scope>
    <source>
        <strain evidence="1 2">DSM 26526</strain>
    </source>
</reference>
<evidence type="ECO:0000313" key="2">
    <source>
        <dbReference type="Proteomes" id="UP001596460"/>
    </source>
</evidence>
<comment type="caution">
    <text evidence="1">The sequence shown here is derived from an EMBL/GenBank/DDBJ whole genome shotgun (WGS) entry which is preliminary data.</text>
</comment>
<organism evidence="1 2">
    <name type="scientific">Haloferax chudinovii</name>
    <dbReference type="NCBI Taxonomy" id="1109010"/>
    <lineage>
        <taxon>Archaea</taxon>
        <taxon>Methanobacteriati</taxon>
        <taxon>Methanobacteriota</taxon>
        <taxon>Stenosarchaea group</taxon>
        <taxon>Halobacteria</taxon>
        <taxon>Halobacteriales</taxon>
        <taxon>Haloferacaceae</taxon>
        <taxon>Haloferax</taxon>
    </lineage>
</organism>
<dbReference type="RefSeq" id="WP_390245438.1">
    <property type="nucleotide sequence ID" value="NZ_JBHTAB010000007.1"/>
</dbReference>
<keyword evidence="2" id="KW-1185">Reference proteome</keyword>
<accession>A0ABD5XGP8</accession>
<proteinExistence type="predicted"/>
<dbReference type="EMBL" id="JBHTAB010000007">
    <property type="protein sequence ID" value="MFC7130312.1"/>
    <property type="molecule type" value="Genomic_DNA"/>
</dbReference>
<gene>
    <name evidence="1" type="ORF">ACFQI8_13050</name>
</gene>
<sequence length="108" mass="12239">MLNLQDIEYAVWEEVRSLWYALSVPASTTVLELETGSRSQNVVVVKDNRSYARNVVEYWLSKRIHARTQVIVCGYGTFGNTVSARFRELGRDVVVPELVSGEQVCSEL</sequence>
<dbReference type="Proteomes" id="UP001596460">
    <property type="component" value="Unassembled WGS sequence"/>
</dbReference>
<name>A0ABD5XGP8_9EURY</name>
<evidence type="ECO:0008006" key="3">
    <source>
        <dbReference type="Google" id="ProtNLM"/>
    </source>
</evidence>